<dbReference type="Gene3D" id="1.25.40.390">
    <property type="match status" value="1"/>
</dbReference>
<sequence>MKTTLYKWFALSLLAGTFSLTSCLGDLDLKPIDENIIQGSDFKNHPEYYIEQLAKVYAGLAVSGQEGPAGKPDIEGFDEGMAQYLRAYWNLQELPTDEALLGWNDAGVPELSTIKWSSSNGFIYVMYSRIFFQIAQCNDFLRTTTPEALAENNVSDELAQNISKYRSEVRFLRALSYWHAIDLFGNVAFVTENDKIMEAPKQRPRAEIFKFLLNELDAIEGDIPLQPEYGRAGRGALWMLRAKLYLNAEIYTGTKMYTECANTCQQIIEQYGAGATHGLAPTYKFLFCADNDQFARGGAQGEILMVIPYDRDRTRTYGGTMYLTIGAYGGEMVKEDYGVNDGWGGPRSTSTLVQTISTSDDRYAFFSEGANIENTDLSNFQDGYAVTKFTNLLSTDWENAGKRAYPYPDTDFPIFRLADTYLMYAECAYRGYADQNLGFAYMNYIRERAHVTPYSSIADIDLNEIRDERMRELYWEGHRRTDLIRFGEFTSGTYLWPWKGGVLGGKSVDIKYNLYPIPAKEIAANPGTQQNYGY</sequence>
<keyword evidence="4" id="KW-0472">Membrane</keyword>
<dbReference type="InterPro" id="IPR012944">
    <property type="entry name" value="SusD_RagB_dom"/>
</dbReference>
<protein>
    <submittedName>
        <fullName evidence="8">Outer membrane protein</fullName>
    </submittedName>
</protein>
<keyword evidence="3 6" id="KW-0732">Signal</keyword>
<evidence type="ECO:0000256" key="2">
    <source>
        <dbReference type="ARBA" id="ARBA00006275"/>
    </source>
</evidence>
<evidence type="ECO:0000256" key="6">
    <source>
        <dbReference type="SAM" id="SignalP"/>
    </source>
</evidence>
<dbReference type="RefSeq" id="WP_021929572.1">
    <property type="nucleotide sequence ID" value="NZ_AP023322.1"/>
</dbReference>
<proteinExistence type="inferred from homology"/>
<dbReference type="AlphaFoldDB" id="A0A7G1I0M0"/>
<reference evidence="9" key="1">
    <citation type="submission" date="2020-07" db="EMBL/GenBank/DDBJ databases">
        <title>Complete genome sequencing of Coprobacter sp. strain 2CBH44.</title>
        <authorList>
            <person name="Sakamoto M."/>
            <person name="Murakami T."/>
            <person name="Mori H."/>
        </authorList>
    </citation>
    <scope>NUCLEOTIDE SEQUENCE [LARGE SCALE GENOMIC DNA]</scope>
    <source>
        <strain evidence="9">2CBH44</strain>
    </source>
</reference>
<comment type="similarity">
    <text evidence="2">Belongs to the SusD family.</text>
</comment>
<feature type="chain" id="PRO_5028803082" evidence="6">
    <location>
        <begin position="25"/>
        <end position="534"/>
    </location>
</feature>
<dbReference type="KEGG" id="copr:Cop2CBH44_26570"/>
<evidence type="ECO:0000313" key="8">
    <source>
        <dbReference type="EMBL" id="BCI64304.1"/>
    </source>
</evidence>
<organism evidence="8 9">
    <name type="scientific">Coprobacter secundus subsp. similis</name>
    <dbReference type="NCBI Taxonomy" id="2751153"/>
    <lineage>
        <taxon>Bacteria</taxon>
        <taxon>Pseudomonadati</taxon>
        <taxon>Bacteroidota</taxon>
        <taxon>Bacteroidia</taxon>
        <taxon>Bacteroidales</taxon>
        <taxon>Barnesiellaceae</taxon>
        <taxon>Coprobacter</taxon>
    </lineage>
</organism>
<keyword evidence="9" id="KW-1185">Reference proteome</keyword>
<dbReference type="EMBL" id="AP023322">
    <property type="protein sequence ID" value="BCI64304.1"/>
    <property type="molecule type" value="Genomic_DNA"/>
</dbReference>
<evidence type="ECO:0000259" key="7">
    <source>
        <dbReference type="Pfam" id="PF07980"/>
    </source>
</evidence>
<evidence type="ECO:0000256" key="3">
    <source>
        <dbReference type="ARBA" id="ARBA00022729"/>
    </source>
</evidence>
<comment type="subcellular location">
    <subcellularLocation>
        <location evidence="1">Cell outer membrane</location>
    </subcellularLocation>
</comment>
<name>A0A7G1I0M0_9BACT</name>
<evidence type="ECO:0000313" key="9">
    <source>
        <dbReference type="Proteomes" id="UP000594042"/>
    </source>
</evidence>
<feature type="domain" description="RagB/SusD" evidence="7">
    <location>
        <begin position="322"/>
        <end position="534"/>
    </location>
</feature>
<evidence type="ECO:0000256" key="4">
    <source>
        <dbReference type="ARBA" id="ARBA00023136"/>
    </source>
</evidence>
<dbReference type="SUPFAM" id="SSF48452">
    <property type="entry name" value="TPR-like"/>
    <property type="match status" value="1"/>
</dbReference>
<dbReference type="Pfam" id="PF07980">
    <property type="entry name" value="SusD_RagB"/>
    <property type="match status" value="1"/>
</dbReference>
<keyword evidence="5" id="KW-0998">Cell outer membrane</keyword>
<dbReference type="Proteomes" id="UP000594042">
    <property type="component" value="Chromosome"/>
</dbReference>
<dbReference type="Gene3D" id="1.25.40.10">
    <property type="entry name" value="Tetratricopeptide repeat domain"/>
    <property type="match status" value="1"/>
</dbReference>
<gene>
    <name evidence="8" type="ORF">Cop2CBH44_26570</name>
</gene>
<dbReference type="PROSITE" id="PS51257">
    <property type="entry name" value="PROKAR_LIPOPROTEIN"/>
    <property type="match status" value="1"/>
</dbReference>
<evidence type="ECO:0000256" key="5">
    <source>
        <dbReference type="ARBA" id="ARBA00023237"/>
    </source>
</evidence>
<dbReference type="GO" id="GO:0009279">
    <property type="term" value="C:cell outer membrane"/>
    <property type="evidence" value="ECO:0007669"/>
    <property type="project" value="UniProtKB-SubCell"/>
</dbReference>
<accession>A0A7G1I0M0</accession>
<dbReference type="InterPro" id="IPR011990">
    <property type="entry name" value="TPR-like_helical_dom_sf"/>
</dbReference>
<feature type="signal peptide" evidence="6">
    <location>
        <begin position="1"/>
        <end position="24"/>
    </location>
</feature>
<evidence type="ECO:0000256" key="1">
    <source>
        <dbReference type="ARBA" id="ARBA00004442"/>
    </source>
</evidence>
<dbReference type="Gene3D" id="1.10.3780.10">
    <property type="entry name" value="SusD-like"/>
    <property type="match status" value="1"/>
</dbReference>